<dbReference type="HOGENOM" id="CLU_188435_0_0_6"/>
<organism evidence="2 3">
    <name type="scientific">Shewanella piezotolerans (strain WP3 / JCM 13877)</name>
    <dbReference type="NCBI Taxonomy" id="225849"/>
    <lineage>
        <taxon>Bacteria</taxon>
        <taxon>Pseudomonadati</taxon>
        <taxon>Pseudomonadota</taxon>
        <taxon>Gammaproteobacteria</taxon>
        <taxon>Alteromonadales</taxon>
        <taxon>Shewanellaceae</taxon>
        <taxon>Shewanella</taxon>
    </lineage>
</organism>
<dbReference type="KEGG" id="swp:swp_0104"/>
<sequence length="66" mass="7340">MLAIAVVFLWFLPALLALVFNRKHFKLILIACIPAGLSMIAWGGVLIWATTGKAVDKYANRRQKQA</sequence>
<keyword evidence="3" id="KW-1185">Reference proteome</keyword>
<keyword evidence="1" id="KW-0812">Transmembrane</keyword>
<accession>B8CGV6</accession>
<protein>
    <recommendedName>
        <fullName evidence="4">Superinfection immunity protein</fullName>
    </recommendedName>
</protein>
<evidence type="ECO:0000256" key="1">
    <source>
        <dbReference type="SAM" id="Phobius"/>
    </source>
</evidence>
<gene>
    <name evidence="2" type="ordered locus">swp_0104</name>
</gene>
<evidence type="ECO:0008006" key="4">
    <source>
        <dbReference type="Google" id="ProtNLM"/>
    </source>
</evidence>
<dbReference type="AlphaFoldDB" id="B8CGV6"/>
<keyword evidence="1" id="KW-1133">Transmembrane helix</keyword>
<keyword evidence="1" id="KW-0472">Membrane</keyword>
<name>B8CGV6_SHEPW</name>
<reference evidence="2 3" key="1">
    <citation type="journal article" date="2008" name="PLoS ONE">
        <title>Environmental adaptation: genomic analysis of the piezotolerant and psychrotolerant deep-sea iron reducing bacterium Shewanella piezotolerans WP3.</title>
        <authorList>
            <person name="Wang F."/>
            <person name="Wang J."/>
            <person name="Jian H."/>
            <person name="Zhang B."/>
            <person name="Li S."/>
            <person name="Wang F."/>
            <person name="Zeng X."/>
            <person name="Gao L."/>
            <person name="Bartlett D.H."/>
            <person name="Yu J."/>
            <person name="Hu S."/>
            <person name="Xiao X."/>
        </authorList>
    </citation>
    <scope>NUCLEOTIDE SEQUENCE [LARGE SCALE GENOMIC DNA]</scope>
    <source>
        <strain evidence="3">WP3 / JCM 13877</strain>
    </source>
</reference>
<dbReference type="Pfam" id="PF14373">
    <property type="entry name" value="Imm_superinfect"/>
    <property type="match status" value="1"/>
</dbReference>
<dbReference type="Proteomes" id="UP000000753">
    <property type="component" value="Chromosome"/>
</dbReference>
<dbReference type="InterPro" id="IPR016410">
    <property type="entry name" value="Phage_imm"/>
</dbReference>
<evidence type="ECO:0000313" key="2">
    <source>
        <dbReference type="EMBL" id="ACJ26949.1"/>
    </source>
</evidence>
<dbReference type="eggNOG" id="ENOG50339BV">
    <property type="taxonomic scope" value="Bacteria"/>
</dbReference>
<dbReference type="EMBL" id="CP000472">
    <property type="protein sequence ID" value="ACJ26949.1"/>
    <property type="molecule type" value="Genomic_DNA"/>
</dbReference>
<proteinExistence type="predicted"/>
<evidence type="ECO:0000313" key="3">
    <source>
        <dbReference type="Proteomes" id="UP000000753"/>
    </source>
</evidence>
<feature type="transmembrane region" description="Helical" evidence="1">
    <location>
        <begin position="27"/>
        <end position="49"/>
    </location>
</feature>